<name>A0A9Q1A8J1_9ROSI</name>
<dbReference type="Pfam" id="PF08268">
    <property type="entry name" value="FBA_3"/>
    <property type="match status" value="1"/>
</dbReference>
<dbReference type="InterPro" id="IPR013187">
    <property type="entry name" value="F-box-assoc_dom_typ3"/>
</dbReference>
<accession>A0A9Q1A8J1</accession>
<organism evidence="3 4">
    <name type="scientific">Salix koriyanagi</name>
    <dbReference type="NCBI Taxonomy" id="2511006"/>
    <lineage>
        <taxon>Eukaryota</taxon>
        <taxon>Viridiplantae</taxon>
        <taxon>Streptophyta</taxon>
        <taxon>Embryophyta</taxon>
        <taxon>Tracheophyta</taxon>
        <taxon>Spermatophyta</taxon>
        <taxon>Magnoliopsida</taxon>
        <taxon>eudicotyledons</taxon>
        <taxon>Gunneridae</taxon>
        <taxon>Pentapetalae</taxon>
        <taxon>rosids</taxon>
        <taxon>fabids</taxon>
        <taxon>Malpighiales</taxon>
        <taxon>Salicaceae</taxon>
        <taxon>Saliceae</taxon>
        <taxon>Salix</taxon>
    </lineage>
</organism>
<evidence type="ECO:0000259" key="2">
    <source>
        <dbReference type="Pfam" id="PF08268"/>
    </source>
</evidence>
<evidence type="ECO:0000313" key="4">
    <source>
        <dbReference type="Proteomes" id="UP001151752"/>
    </source>
</evidence>
<protein>
    <recommendedName>
        <fullName evidence="5">F-box domain-containing protein</fullName>
    </recommendedName>
</protein>
<dbReference type="Gene3D" id="1.20.1280.50">
    <property type="match status" value="1"/>
</dbReference>
<dbReference type="PANTHER" id="PTHR31672">
    <property type="entry name" value="BNACNNG10540D PROTEIN"/>
    <property type="match status" value="1"/>
</dbReference>
<proteinExistence type="predicted"/>
<gene>
    <name evidence="3" type="ORF">OIU74_024851</name>
</gene>
<dbReference type="PANTHER" id="PTHR31672:SF13">
    <property type="entry name" value="F-BOX PROTEIN CPR30-LIKE"/>
    <property type="match status" value="1"/>
</dbReference>
<reference evidence="3" key="1">
    <citation type="submission" date="2022-11" db="EMBL/GenBank/DDBJ databases">
        <authorList>
            <person name="Hyden B.L."/>
            <person name="Feng K."/>
            <person name="Yates T."/>
            <person name="Jawdy S."/>
            <person name="Smart L.B."/>
            <person name="Muchero W."/>
        </authorList>
    </citation>
    <scope>NUCLEOTIDE SEQUENCE</scope>
    <source>
        <tissue evidence="3">Shoot tip</tissue>
    </source>
</reference>
<dbReference type="InterPro" id="IPR001810">
    <property type="entry name" value="F-box_dom"/>
</dbReference>
<sequence length="388" mass="44241">MASKITRNNIMIADILSRLPVKTLLRFKSVCKSWRCMIGDSSLGFQALHYDRSQRKPRFLLQWPDFDFRPLEPAGCQYVYNFISIDTEGNMISPIQVKVQEPVKLILPGCHGLLCLATETRIHVFNPSTRHLVALPADGGETAGFGIGYLSPAKGHVVVRLNIPRQSRTSLSWKLECSVFTFLPENGGPRWRAVEDGCPYLVEQFSFPAFANETIYWKIDRGKHQALHRHNDFIVSFNISDEKFQTITHPADWRPETHRQRRSPVRNSTQLVELRGHLYLVETAAFSYVAVWKLSDPGNSMWSKACTIDISKFHPSFVGEIQCVKGTEIIFNSCTSLLLYYDEKNKTYRRKMLPCSAANLTIYCESLTFPATQQEEVTLSHSSQDIQS</sequence>
<dbReference type="Proteomes" id="UP001151752">
    <property type="component" value="Chromosome 19"/>
</dbReference>
<dbReference type="InterPro" id="IPR050796">
    <property type="entry name" value="SCF_F-box_component"/>
</dbReference>
<dbReference type="Pfam" id="PF00646">
    <property type="entry name" value="F-box"/>
    <property type="match status" value="1"/>
</dbReference>
<evidence type="ECO:0008006" key="5">
    <source>
        <dbReference type="Google" id="ProtNLM"/>
    </source>
</evidence>
<dbReference type="InterPro" id="IPR017451">
    <property type="entry name" value="F-box-assoc_interact_dom"/>
</dbReference>
<dbReference type="InterPro" id="IPR036047">
    <property type="entry name" value="F-box-like_dom_sf"/>
</dbReference>
<dbReference type="EMBL" id="JAPFFM010000005">
    <property type="protein sequence ID" value="KAJ6762238.1"/>
    <property type="molecule type" value="Genomic_DNA"/>
</dbReference>
<dbReference type="SUPFAM" id="SSF81383">
    <property type="entry name" value="F-box domain"/>
    <property type="match status" value="1"/>
</dbReference>
<evidence type="ECO:0000313" key="3">
    <source>
        <dbReference type="EMBL" id="KAJ6762238.1"/>
    </source>
</evidence>
<feature type="domain" description="F-box associated beta-propeller type 3" evidence="2">
    <location>
        <begin position="92"/>
        <end position="351"/>
    </location>
</feature>
<evidence type="ECO:0000259" key="1">
    <source>
        <dbReference type="Pfam" id="PF00646"/>
    </source>
</evidence>
<comment type="caution">
    <text evidence="3">The sequence shown here is derived from an EMBL/GenBank/DDBJ whole genome shotgun (WGS) entry which is preliminary data.</text>
</comment>
<reference evidence="3" key="2">
    <citation type="journal article" date="2023" name="Int. J. Mol. Sci.">
        <title>De Novo Assembly and Annotation of 11 Diverse Shrub Willow (Salix) Genomes Reveals Novel Gene Organization in Sex-Linked Regions.</title>
        <authorList>
            <person name="Hyden B."/>
            <person name="Feng K."/>
            <person name="Yates T.B."/>
            <person name="Jawdy S."/>
            <person name="Cereghino C."/>
            <person name="Smart L.B."/>
            <person name="Muchero W."/>
        </authorList>
    </citation>
    <scope>NUCLEOTIDE SEQUENCE</scope>
    <source>
        <tissue evidence="3">Shoot tip</tissue>
    </source>
</reference>
<dbReference type="NCBIfam" id="TIGR01640">
    <property type="entry name" value="F_box_assoc_1"/>
    <property type="match status" value="1"/>
</dbReference>
<feature type="domain" description="F-box" evidence="1">
    <location>
        <begin position="12"/>
        <end position="44"/>
    </location>
</feature>
<keyword evidence="4" id="KW-1185">Reference proteome</keyword>
<dbReference type="AlphaFoldDB" id="A0A9Q1A8J1"/>